<dbReference type="Gene3D" id="3.40.30.10">
    <property type="entry name" value="Glutaredoxin"/>
    <property type="match status" value="1"/>
</dbReference>
<feature type="compositionally biased region" description="Polar residues" evidence="3">
    <location>
        <begin position="280"/>
        <end position="293"/>
    </location>
</feature>
<dbReference type="OrthoDB" id="185659at2759"/>
<feature type="compositionally biased region" description="Gly residues" evidence="3">
    <location>
        <begin position="503"/>
        <end position="514"/>
    </location>
</feature>
<feature type="compositionally biased region" description="Low complexity" evidence="3">
    <location>
        <begin position="334"/>
        <end position="352"/>
    </location>
</feature>
<feature type="transmembrane region" description="Helical" evidence="4">
    <location>
        <begin position="41"/>
        <end position="63"/>
    </location>
</feature>
<dbReference type="InterPro" id="IPR019479">
    <property type="entry name" value="Peroxiredoxin_C"/>
</dbReference>
<proteinExistence type="inferred from homology"/>
<accession>A0A2T2PAJ2</accession>
<dbReference type="Pfam" id="PF00578">
    <property type="entry name" value="AhpC-TSA"/>
    <property type="match status" value="1"/>
</dbReference>
<dbReference type="AlphaFoldDB" id="A0A2T2PAJ2"/>
<name>A0A2T2PAJ2_CORCC</name>
<dbReference type="Proteomes" id="UP000240883">
    <property type="component" value="Unassembled WGS sequence"/>
</dbReference>
<dbReference type="InterPro" id="IPR036249">
    <property type="entry name" value="Thioredoxin-like_sf"/>
</dbReference>
<feature type="compositionally biased region" description="Polar residues" evidence="3">
    <location>
        <begin position="367"/>
        <end position="381"/>
    </location>
</feature>
<evidence type="ECO:0000256" key="3">
    <source>
        <dbReference type="SAM" id="MobiDB-lite"/>
    </source>
</evidence>
<feature type="compositionally biased region" description="Basic and acidic residues" evidence="3">
    <location>
        <begin position="297"/>
        <end position="307"/>
    </location>
</feature>
<feature type="domain" description="Thioredoxin" evidence="5">
    <location>
        <begin position="7"/>
        <end position="169"/>
    </location>
</feature>
<feature type="compositionally biased region" description="Low complexity" evidence="3">
    <location>
        <begin position="247"/>
        <end position="258"/>
    </location>
</feature>
<feature type="compositionally biased region" description="Low complexity" evidence="3">
    <location>
        <begin position="492"/>
        <end position="502"/>
    </location>
</feature>
<dbReference type="InterPro" id="IPR000866">
    <property type="entry name" value="AhpC/TSA"/>
</dbReference>
<evidence type="ECO:0000256" key="2">
    <source>
        <dbReference type="ARBA" id="ARBA00023002"/>
    </source>
</evidence>
<evidence type="ECO:0000256" key="1">
    <source>
        <dbReference type="ARBA" id="ARBA00009796"/>
    </source>
</evidence>
<dbReference type="GO" id="GO:0006979">
    <property type="term" value="P:response to oxidative stress"/>
    <property type="evidence" value="ECO:0007669"/>
    <property type="project" value="TreeGrafter"/>
</dbReference>
<organism evidence="6 7">
    <name type="scientific">Corynespora cassiicola Philippines</name>
    <dbReference type="NCBI Taxonomy" id="1448308"/>
    <lineage>
        <taxon>Eukaryota</taxon>
        <taxon>Fungi</taxon>
        <taxon>Dikarya</taxon>
        <taxon>Ascomycota</taxon>
        <taxon>Pezizomycotina</taxon>
        <taxon>Dothideomycetes</taxon>
        <taxon>Pleosporomycetidae</taxon>
        <taxon>Pleosporales</taxon>
        <taxon>Corynesporascaceae</taxon>
        <taxon>Corynespora</taxon>
    </lineage>
</organism>
<evidence type="ECO:0000313" key="7">
    <source>
        <dbReference type="Proteomes" id="UP000240883"/>
    </source>
</evidence>
<dbReference type="GO" id="GO:0042744">
    <property type="term" value="P:hydrogen peroxide catabolic process"/>
    <property type="evidence" value="ECO:0007669"/>
    <property type="project" value="TreeGrafter"/>
</dbReference>
<dbReference type="PANTHER" id="PTHR10681">
    <property type="entry name" value="THIOREDOXIN PEROXIDASE"/>
    <property type="match status" value="1"/>
</dbReference>
<dbReference type="SUPFAM" id="SSF52833">
    <property type="entry name" value="Thioredoxin-like"/>
    <property type="match status" value="1"/>
</dbReference>
<feature type="compositionally biased region" description="Gly residues" evidence="3">
    <location>
        <begin position="546"/>
        <end position="558"/>
    </location>
</feature>
<dbReference type="GO" id="GO:0005829">
    <property type="term" value="C:cytosol"/>
    <property type="evidence" value="ECO:0007669"/>
    <property type="project" value="TreeGrafter"/>
</dbReference>
<keyword evidence="4" id="KW-0472">Membrane</keyword>
<dbReference type="GO" id="GO:0033554">
    <property type="term" value="P:cellular response to stress"/>
    <property type="evidence" value="ECO:0007669"/>
    <property type="project" value="TreeGrafter"/>
</dbReference>
<feature type="compositionally biased region" description="Low complexity" evidence="3">
    <location>
        <begin position="428"/>
        <end position="437"/>
    </location>
</feature>
<keyword evidence="2" id="KW-0560">Oxidoreductase</keyword>
<feature type="compositionally biased region" description="Basic and acidic residues" evidence="3">
    <location>
        <begin position="228"/>
        <end position="243"/>
    </location>
</feature>
<keyword evidence="4" id="KW-0812">Transmembrane</keyword>
<dbReference type="STRING" id="1448308.A0A2T2PAJ2"/>
<evidence type="ECO:0000259" key="5">
    <source>
        <dbReference type="PROSITE" id="PS51352"/>
    </source>
</evidence>
<keyword evidence="7" id="KW-1185">Reference proteome</keyword>
<comment type="similarity">
    <text evidence="1">Belongs to the peroxiredoxin family. AhpC/Prx1 subfamily.</text>
</comment>
<dbReference type="GO" id="GO:0045454">
    <property type="term" value="P:cell redox homeostasis"/>
    <property type="evidence" value="ECO:0007669"/>
    <property type="project" value="TreeGrafter"/>
</dbReference>
<dbReference type="InterPro" id="IPR013766">
    <property type="entry name" value="Thioredoxin_domain"/>
</dbReference>
<dbReference type="EMBL" id="KZ678128">
    <property type="protein sequence ID" value="PSN74665.1"/>
    <property type="molecule type" value="Genomic_DNA"/>
</dbReference>
<protein>
    <submittedName>
        <fullName evidence="6">Thioredoxin-like protein</fullName>
    </submittedName>
</protein>
<feature type="compositionally biased region" description="Pro residues" evidence="3">
    <location>
        <begin position="482"/>
        <end position="491"/>
    </location>
</feature>
<dbReference type="Pfam" id="PF10417">
    <property type="entry name" value="1-cysPrx_C"/>
    <property type="match status" value="1"/>
</dbReference>
<dbReference type="PANTHER" id="PTHR10681:SF128">
    <property type="entry name" value="THIOREDOXIN-DEPENDENT PEROXIDE REDUCTASE, MITOCHONDRIAL"/>
    <property type="match status" value="1"/>
</dbReference>
<feature type="compositionally biased region" description="Low complexity" evidence="3">
    <location>
        <begin position="444"/>
        <end position="468"/>
    </location>
</feature>
<reference evidence="6 7" key="1">
    <citation type="journal article" date="2018" name="Front. Microbiol.">
        <title>Genome-Wide Analysis of Corynespora cassiicola Leaf Fall Disease Putative Effectors.</title>
        <authorList>
            <person name="Lopez D."/>
            <person name="Ribeiro S."/>
            <person name="Label P."/>
            <person name="Fumanal B."/>
            <person name="Venisse J.S."/>
            <person name="Kohler A."/>
            <person name="de Oliveira R.R."/>
            <person name="Labutti K."/>
            <person name="Lipzen A."/>
            <person name="Lail K."/>
            <person name="Bauer D."/>
            <person name="Ohm R.A."/>
            <person name="Barry K.W."/>
            <person name="Spatafora J."/>
            <person name="Grigoriev I.V."/>
            <person name="Martin F.M."/>
            <person name="Pujade-Renaud V."/>
        </authorList>
    </citation>
    <scope>NUCLEOTIDE SEQUENCE [LARGE SCALE GENOMIC DNA]</scope>
    <source>
        <strain evidence="6 7">Philippines</strain>
    </source>
</reference>
<dbReference type="GO" id="GO:0008379">
    <property type="term" value="F:thioredoxin peroxidase activity"/>
    <property type="evidence" value="ECO:0007669"/>
    <property type="project" value="TreeGrafter"/>
</dbReference>
<evidence type="ECO:0000256" key="4">
    <source>
        <dbReference type="SAM" id="Phobius"/>
    </source>
</evidence>
<evidence type="ECO:0000313" key="6">
    <source>
        <dbReference type="EMBL" id="PSN74665.1"/>
    </source>
</evidence>
<feature type="region of interest" description="Disordered" evidence="3">
    <location>
        <begin position="228"/>
        <end position="518"/>
    </location>
</feature>
<gene>
    <name evidence="6" type="ORF">BS50DRAFT_21176</name>
</gene>
<dbReference type="CDD" id="cd03015">
    <property type="entry name" value="PRX_Typ2cys"/>
    <property type="match status" value="1"/>
</dbReference>
<sequence>MSQLGRVRIGHRAPDFHCEAVIKGVIEEVNISTYISPNNPAWLILLFIPAAFSFVCPTEVLAFQNCLDEFKDRNCNVVFVSVDTKHSLWHWQNVPRQYGGLGQIDIALLSDASHKVSRDYGVLIEEEGVCLRGMFILDEDGIVQQVTLNNLTVGRSVLEALRLLEAFQAVAKHGVLCPVDWKPSDNAAETINAISNTLTESYDERLANLQKEFGDTVVTDLDAKHKREAEGKGYGDQEADNIKSHRGSTSTASSGQSGVVIIAEDQSSSIGSRTKSTSTAVNSRSDSGSSITACSIDPKDIPNELPKEPSPSPSTTATLGIESNGVPPKPVSPKSPFHFFHSSAPASSSSTPTPTPGPTPRKPLHSGATTARHSRGHSSAPTHPLHPAKHTSYESRRGSHVVLEFADPTSSPQRKQQHNYHHHDDASRSTPSSAASSPVPPPSRTTSLPISTPAPAPTTTTTATASAARLAGYPSGGGRRATPPPPPPPPAYGRAGLAQGQTAGSGDGGVGTPGGQTRLQATFEAIKKMGTGLGSPRVDFSPRKGTSGGAGAGVGESGGYFDVVVEGVEG</sequence>
<dbReference type="InterPro" id="IPR050217">
    <property type="entry name" value="Peroxiredoxin"/>
</dbReference>
<feature type="compositionally biased region" description="Low complexity" evidence="3">
    <location>
        <begin position="267"/>
        <end position="279"/>
    </location>
</feature>
<feature type="region of interest" description="Disordered" evidence="3">
    <location>
        <begin position="530"/>
        <end position="558"/>
    </location>
</feature>
<dbReference type="PROSITE" id="PS51352">
    <property type="entry name" value="THIOREDOXIN_2"/>
    <property type="match status" value="1"/>
</dbReference>
<keyword evidence="4" id="KW-1133">Transmembrane helix</keyword>